<accession>G3MM70</accession>
<evidence type="ECO:0000259" key="1">
    <source>
        <dbReference type="Pfam" id="PF13679"/>
    </source>
</evidence>
<dbReference type="InterPro" id="IPR052220">
    <property type="entry name" value="METTL25"/>
</dbReference>
<evidence type="ECO:0000313" key="2">
    <source>
        <dbReference type="EMBL" id="AEO34588.1"/>
    </source>
</evidence>
<dbReference type="InterPro" id="IPR025714">
    <property type="entry name" value="Methyltranfer_dom"/>
</dbReference>
<dbReference type="AlphaFoldDB" id="G3MM70"/>
<proteinExistence type="evidence at transcript level"/>
<dbReference type="Pfam" id="PF13679">
    <property type="entry name" value="Methyltransf_32"/>
    <property type="match status" value="1"/>
</dbReference>
<organism evidence="2">
    <name type="scientific">Amblyomma maculatum</name>
    <name type="common">Gulf Coast tick</name>
    <dbReference type="NCBI Taxonomy" id="34609"/>
    <lineage>
        <taxon>Eukaryota</taxon>
        <taxon>Metazoa</taxon>
        <taxon>Ecdysozoa</taxon>
        <taxon>Arthropoda</taxon>
        <taxon>Chelicerata</taxon>
        <taxon>Arachnida</taxon>
        <taxon>Acari</taxon>
        <taxon>Parasitiformes</taxon>
        <taxon>Ixodida</taxon>
        <taxon>Ixodoidea</taxon>
        <taxon>Ixodidae</taxon>
        <taxon>Amblyomminae</taxon>
        <taxon>Amblyomma</taxon>
    </lineage>
</organism>
<dbReference type="PANTHER" id="PTHR12496:SF2">
    <property type="entry name" value="METHYLTRANSFERASE-LIKE PROTEIN 25B"/>
    <property type="match status" value="1"/>
</dbReference>
<dbReference type="SUPFAM" id="SSF53335">
    <property type="entry name" value="S-adenosyl-L-methionine-dependent methyltransferases"/>
    <property type="match status" value="1"/>
</dbReference>
<protein>
    <recommendedName>
        <fullName evidence="1">Methyltransferase domain-containing protein</fullName>
    </recommendedName>
</protein>
<reference evidence="2" key="1">
    <citation type="journal article" date="2011" name="PLoS ONE">
        <title>A deep insight into the sialotranscriptome of the gulf coast tick, Amblyomma maculatum.</title>
        <authorList>
            <person name="Karim S."/>
            <person name="Singh P."/>
            <person name="Ribeiro J.M."/>
        </authorList>
    </citation>
    <scope>NUCLEOTIDE SEQUENCE</scope>
    <source>
        <tissue evidence="2">Salivary gland</tissue>
    </source>
</reference>
<dbReference type="InterPro" id="IPR029063">
    <property type="entry name" value="SAM-dependent_MTases_sf"/>
</dbReference>
<dbReference type="PANTHER" id="PTHR12496">
    <property type="entry name" value="CGI-41 METHYLTRANSFERASE"/>
    <property type="match status" value="1"/>
</dbReference>
<dbReference type="Gene3D" id="3.40.50.150">
    <property type="entry name" value="Vaccinia Virus protein VP39"/>
    <property type="match status" value="1"/>
</dbReference>
<sequence length="510" mass="56985">MRPLVCDARHVEDVKKYASLLGAFLSHYSWLNDAYVLDYFVEQQWFKLPASWQAVLSVVELGDLSTWLESGVPVQGRLVWPLSLMCLAPVAKMLTLSRCPVASPADVPLLTPKSSTDDKDLEWPTFDLHGNRNLSHAFRKHVKLKKQHEITRLAMVVELLAQKCGCQHVLDVGSGQGHLARLLALDKQLRVATVDLVGSHLASAQRFDHQAVLHVQKKAAGEESKTSEPPGVLPQHVELEVSMTTTPTELEQVAKKAWGTGVSDVHNFIFVGLHTCGDLGPSMIRLFADSPAARGLVSVGCCYMKLNESKHEGADMKQAYPMSSHVRAMGNRSMLSYQAREVACHAIEMYAKKLKDSPMALKIHCYRALLERLIVNRYSDQRHCGLGCVKHASSMTFAEYAKKALHKFPFPLSGEDMDAPELELAMNEWQRVVIFYSLRLLLAPVIESLILVDRMLYLWDQCIPSCLVSLFDPCLSPRNLVLLASAAAFRSRRNEEASVCCTMLLLLLWL</sequence>
<name>G3MM70_AMBMU</name>
<dbReference type="EMBL" id="JO842971">
    <property type="protein sequence ID" value="AEO34588.1"/>
    <property type="molecule type" value="mRNA"/>
</dbReference>
<feature type="domain" description="Methyltransferase" evidence="1">
    <location>
        <begin position="145"/>
        <end position="308"/>
    </location>
</feature>